<dbReference type="KEGG" id="kak:Kalk_13120"/>
<dbReference type="Pfam" id="PF17963">
    <property type="entry name" value="Big_9"/>
    <property type="match status" value="1"/>
</dbReference>
<accession>A0A2K9LLT5</accession>
<dbReference type="InterPro" id="IPR006315">
    <property type="entry name" value="OM_autotransptr_brl_dom"/>
</dbReference>
<evidence type="ECO:0000313" key="3">
    <source>
        <dbReference type="Proteomes" id="UP000235116"/>
    </source>
</evidence>
<name>A0A2K9LLT5_9GAMM</name>
<proteinExistence type="predicted"/>
<feature type="domain" description="Autotransporter" evidence="1">
    <location>
        <begin position="302"/>
        <end position="584"/>
    </location>
</feature>
<dbReference type="NCBIfam" id="TIGR01414">
    <property type="entry name" value="autotrans_barl"/>
    <property type="match status" value="1"/>
</dbReference>
<dbReference type="InterPro" id="IPR005546">
    <property type="entry name" value="Autotransporte_beta"/>
</dbReference>
<dbReference type="SMART" id="SM00869">
    <property type="entry name" value="Autotransporter"/>
    <property type="match status" value="1"/>
</dbReference>
<keyword evidence="3" id="KW-1185">Reference proteome</keyword>
<dbReference type="AlphaFoldDB" id="A0A2K9LLT5"/>
<reference evidence="3" key="1">
    <citation type="submission" date="2017-08" db="EMBL/GenBank/DDBJ databases">
        <title>Direct submision.</title>
        <authorList>
            <person name="Kim S.-J."/>
            <person name="Rhee S.-K."/>
        </authorList>
    </citation>
    <scope>NUCLEOTIDE SEQUENCE [LARGE SCALE GENOMIC DNA]</scope>
    <source>
        <strain evidence="3">GI5</strain>
    </source>
</reference>
<organism evidence="2 3">
    <name type="scientific">Ketobacter alkanivorans</name>
    <dbReference type="NCBI Taxonomy" id="1917421"/>
    <lineage>
        <taxon>Bacteria</taxon>
        <taxon>Pseudomonadati</taxon>
        <taxon>Pseudomonadota</taxon>
        <taxon>Gammaproteobacteria</taxon>
        <taxon>Pseudomonadales</taxon>
        <taxon>Ketobacteraceae</taxon>
        <taxon>Ketobacter</taxon>
    </lineage>
</organism>
<gene>
    <name evidence="2" type="ORF">Kalk_13120</name>
</gene>
<dbReference type="PROSITE" id="PS51208">
    <property type="entry name" value="AUTOTRANSPORTER"/>
    <property type="match status" value="1"/>
</dbReference>
<dbReference type="Gene3D" id="2.60.40.3440">
    <property type="match status" value="1"/>
</dbReference>
<protein>
    <recommendedName>
        <fullName evidence="1">Autotransporter domain-containing protein</fullName>
    </recommendedName>
</protein>
<dbReference type="Gene3D" id="2.40.128.130">
    <property type="entry name" value="Autotransporter beta-domain"/>
    <property type="match status" value="1"/>
</dbReference>
<sequence length="584" mass="63931">MELVGSPRRCIRRFVTLRNDKMNSRIAPFAVLTLAAAIASEVQAEVVAVADTFSGVINQSQSFSVASILQNDRLNEVMGQFGQVFVEINQYSNDFYDSNGQPADPFDESQTEDFVIVSVCVDDLANGSATLNESGNFVYTPDEDYLGTDSMYYVLEEYVVDSEGEGGISRISSDGATIEITTSEQAASANPLVSGRNRQRVASALTSLCSGDNAISSNLQARCDELNDAANTNPSALQGMISQITPDEILSLRRLTSDVSRQHTDLVYRQQINRRRKHAAPEITLNEGEFSLLNVTGGNAGEGISPWSGFASVQYDETDFGGDDLEDPYDTETSSITLGSDYRLNQSWILGLALAWSEQDVTYNETAGTLDASLYNLIGYASYMGAFINVDLQLSYLQADQDITRNIQYSGFDTATNANTDTQVASISTQLDWNWSKNSWNLRPYLRLDYLRAQIDGFRETGGMGWAVEAGDQDMAQWNTGLGLDTSYAFSCSWGVLVPSLNLSANSQSSKDYRPVEFHFIDDGSGAGDFTLLTEGEDSLFYQYEVSAVAVMAGGASAYFSYRGTAEFDDIESNQISLGGRYEF</sequence>
<dbReference type="Pfam" id="PF03797">
    <property type="entry name" value="Autotransporter"/>
    <property type="match status" value="1"/>
</dbReference>
<dbReference type="GO" id="GO:0019867">
    <property type="term" value="C:outer membrane"/>
    <property type="evidence" value="ECO:0007669"/>
    <property type="project" value="InterPro"/>
</dbReference>
<dbReference type="SUPFAM" id="SSF103515">
    <property type="entry name" value="Autotransporter"/>
    <property type="match status" value="1"/>
</dbReference>
<dbReference type="Proteomes" id="UP000235116">
    <property type="component" value="Chromosome"/>
</dbReference>
<dbReference type="EMBL" id="CP022684">
    <property type="protein sequence ID" value="AUM13306.1"/>
    <property type="molecule type" value="Genomic_DNA"/>
</dbReference>
<evidence type="ECO:0000259" key="1">
    <source>
        <dbReference type="PROSITE" id="PS51208"/>
    </source>
</evidence>
<evidence type="ECO:0000313" key="2">
    <source>
        <dbReference type="EMBL" id="AUM13306.1"/>
    </source>
</evidence>
<dbReference type="InterPro" id="IPR036709">
    <property type="entry name" value="Autotransporte_beta_dom_sf"/>
</dbReference>